<organism evidence="3 4">
    <name type="scientific">Streptomyces buecherae</name>
    <dbReference type="NCBI Taxonomy" id="2763006"/>
    <lineage>
        <taxon>Bacteria</taxon>
        <taxon>Bacillati</taxon>
        <taxon>Actinomycetota</taxon>
        <taxon>Actinomycetes</taxon>
        <taxon>Kitasatosporales</taxon>
        <taxon>Streptomycetaceae</taxon>
        <taxon>Streptomyces</taxon>
    </lineage>
</organism>
<evidence type="ECO:0000313" key="3">
    <source>
        <dbReference type="EMBL" id="QKW49380.1"/>
    </source>
</evidence>
<dbReference type="Gene3D" id="3.30.565.10">
    <property type="entry name" value="Histidine kinase-like ATPase, C-terminal domain"/>
    <property type="match status" value="1"/>
</dbReference>
<dbReference type="SUPFAM" id="SSF55874">
    <property type="entry name" value="ATPase domain of HSP90 chaperone/DNA topoisomerase II/histidine kinase"/>
    <property type="match status" value="1"/>
</dbReference>
<dbReference type="PANTHER" id="PTHR35526">
    <property type="entry name" value="ANTI-SIGMA-F FACTOR RSBW-RELATED"/>
    <property type="match status" value="1"/>
</dbReference>
<name>A0A7H8N4J8_9ACTN</name>
<evidence type="ECO:0000259" key="2">
    <source>
        <dbReference type="Pfam" id="PF13581"/>
    </source>
</evidence>
<evidence type="ECO:0000256" key="1">
    <source>
        <dbReference type="ARBA" id="ARBA00022527"/>
    </source>
</evidence>
<keyword evidence="4" id="KW-1185">Reference proteome</keyword>
<keyword evidence="1" id="KW-0723">Serine/threonine-protein kinase</keyword>
<reference evidence="3 4" key="1">
    <citation type="submission" date="2020-06" db="EMBL/GenBank/DDBJ databases">
        <title>Genome mining for natural products.</title>
        <authorList>
            <person name="Zhang B."/>
            <person name="Shi J."/>
            <person name="Ge H."/>
        </authorList>
    </citation>
    <scope>NUCLEOTIDE SEQUENCE [LARGE SCALE GENOMIC DNA]</scope>
    <source>
        <strain evidence="3 4">NA00687</strain>
    </source>
</reference>
<dbReference type="GO" id="GO:0004674">
    <property type="term" value="F:protein serine/threonine kinase activity"/>
    <property type="evidence" value="ECO:0007669"/>
    <property type="project" value="UniProtKB-KW"/>
</dbReference>
<dbReference type="InterPro" id="IPR050267">
    <property type="entry name" value="Anti-sigma-factor_SerPK"/>
</dbReference>
<proteinExistence type="predicted"/>
<gene>
    <name evidence="3" type="ORF">HUT08_07280</name>
</gene>
<protein>
    <submittedName>
        <fullName evidence="3">ATP-binding protein</fullName>
    </submittedName>
</protein>
<sequence length="151" mass="16530">MEPERRVRHSEGDLRWIGAIVLRPEPASVGRARSWFRTLAAHERMTCPLPDCEVMLSELVTNAVKCGSAEGEWRVRVDWYRAGAALRVAVRNPVTAAAWPRCGAASLEGGGGRGLVIVRALADDWWSECDGRGGVLVVFEVDKAWESADGT</sequence>
<dbReference type="CDD" id="cd16936">
    <property type="entry name" value="HATPase_RsbW-like"/>
    <property type="match status" value="1"/>
</dbReference>
<dbReference type="InterPro" id="IPR036890">
    <property type="entry name" value="HATPase_C_sf"/>
</dbReference>
<dbReference type="InterPro" id="IPR003594">
    <property type="entry name" value="HATPase_dom"/>
</dbReference>
<accession>A0A7H8N4J8</accession>
<keyword evidence="1" id="KW-0418">Kinase</keyword>
<dbReference type="Proteomes" id="UP000509303">
    <property type="component" value="Chromosome"/>
</dbReference>
<dbReference type="RefSeq" id="WP_176161114.1">
    <property type="nucleotide sequence ID" value="NZ_CP054929.1"/>
</dbReference>
<evidence type="ECO:0000313" key="4">
    <source>
        <dbReference type="Proteomes" id="UP000509303"/>
    </source>
</evidence>
<dbReference type="AlphaFoldDB" id="A0A7H8N4J8"/>
<keyword evidence="1" id="KW-0808">Transferase</keyword>
<dbReference type="Pfam" id="PF13581">
    <property type="entry name" value="HATPase_c_2"/>
    <property type="match status" value="1"/>
</dbReference>
<keyword evidence="3" id="KW-0547">Nucleotide-binding</keyword>
<dbReference type="PANTHER" id="PTHR35526:SF3">
    <property type="entry name" value="ANTI-SIGMA-F FACTOR RSBW"/>
    <property type="match status" value="1"/>
</dbReference>
<keyword evidence="3" id="KW-0067">ATP-binding</keyword>
<feature type="domain" description="Histidine kinase/HSP90-like ATPase" evidence="2">
    <location>
        <begin position="23"/>
        <end position="135"/>
    </location>
</feature>
<dbReference type="EMBL" id="CP054929">
    <property type="protein sequence ID" value="QKW49380.1"/>
    <property type="molecule type" value="Genomic_DNA"/>
</dbReference>
<dbReference type="GO" id="GO:0005524">
    <property type="term" value="F:ATP binding"/>
    <property type="evidence" value="ECO:0007669"/>
    <property type="project" value="UniProtKB-KW"/>
</dbReference>